<evidence type="ECO:0000259" key="5">
    <source>
        <dbReference type="Pfam" id="PF00441"/>
    </source>
</evidence>
<organism evidence="7 8">
    <name type="scientific">Chaetomidium leptoderma</name>
    <dbReference type="NCBI Taxonomy" id="669021"/>
    <lineage>
        <taxon>Eukaryota</taxon>
        <taxon>Fungi</taxon>
        <taxon>Dikarya</taxon>
        <taxon>Ascomycota</taxon>
        <taxon>Pezizomycotina</taxon>
        <taxon>Sordariomycetes</taxon>
        <taxon>Sordariomycetidae</taxon>
        <taxon>Sordariales</taxon>
        <taxon>Chaetomiaceae</taxon>
        <taxon>Chaetomidium</taxon>
    </lineage>
</organism>
<gene>
    <name evidence="7" type="ORF">C8A00DRAFT_46563</name>
</gene>
<dbReference type="GO" id="GO:0003995">
    <property type="term" value="F:acyl-CoA dehydrogenase activity"/>
    <property type="evidence" value="ECO:0007669"/>
    <property type="project" value="TreeGrafter"/>
</dbReference>
<dbReference type="InterPro" id="IPR009075">
    <property type="entry name" value="AcylCo_DH/oxidase_C"/>
</dbReference>
<comment type="cofactor">
    <cofactor evidence="1">
        <name>FAD</name>
        <dbReference type="ChEBI" id="CHEBI:57692"/>
    </cofactor>
</comment>
<dbReference type="InterPro" id="IPR037069">
    <property type="entry name" value="AcylCoA_DH/ox_N_sf"/>
</dbReference>
<dbReference type="PANTHER" id="PTHR43884">
    <property type="entry name" value="ACYL-COA DEHYDROGENASE"/>
    <property type="match status" value="1"/>
</dbReference>
<dbReference type="Proteomes" id="UP001302745">
    <property type="component" value="Unassembled WGS sequence"/>
</dbReference>
<accession>A0AAN6ZTQ5</accession>
<evidence type="ECO:0000313" key="7">
    <source>
        <dbReference type="EMBL" id="KAK4149918.1"/>
    </source>
</evidence>
<dbReference type="CDD" id="cd00567">
    <property type="entry name" value="ACAD"/>
    <property type="match status" value="1"/>
</dbReference>
<evidence type="ECO:0000313" key="8">
    <source>
        <dbReference type="Proteomes" id="UP001302745"/>
    </source>
</evidence>
<dbReference type="Pfam" id="PF00441">
    <property type="entry name" value="Acyl-CoA_dh_1"/>
    <property type="match status" value="1"/>
</dbReference>
<dbReference type="EMBL" id="MU857112">
    <property type="protein sequence ID" value="KAK4149918.1"/>
    <property type="molecule type" value="Genomic_DNA"/>
</dbReference>
<sequence>MPIDFHLSPTEAATRAAAAGFAQHVLKPARAEYLKHEEQPKRFQATQPTYVAAVQGGLIKGQISPTHGGNSGSLVEAAIMVEECYAVEPSAALTIFATGLGLTPLNIAGKPEHAEFLAPFLSGQGAPLASLVFSEPGGVANALEKGAPGFQTTARREGDEWVINGEKMWATNCAGWDFKGCDLACVVCRDITDGPAAESAESDPKDRVMILLVTRADLDRSGPGAFEVVRHISMPGHTSVSGPHVRYTNVRVPAKNVLCPPGQGAQAAFGSFDASAVLVGAMGVGLMRAAFDAALAFAKRDSRNGAVPLLERQAVADLLSGIKMQTEAARALTWKAAHALDSLGKGPGDYDAFRELALAAKVFCSDAAVKACTDAINAVGVTAYDLDQPFSELLNNAMVLPIFDGGNVGIRRRHLQQLMLSPTYDAWAATYGPSKKQ</sequence>
<comment type="similarity">
    <text evidence="2">Belongs to the acyl-CoA dehydrogenase family.</text>
</comment>
<name>A0AAN6ZTQ5_9PEZI</name>
<reference evidence="7" key="1">
    <citation type="journal article" date="2023" name="Mol. Phylogenet. Evol.">
        <title>Genome-scale phylogeny and comparative genomics of the fungal order Sordariales.</title>
        <authorList>
            <person name="Hensen N."/>
            <person name="Bonometti L."/>
            <person name="Westerberg I."/>
            <person name="Brannstrom I.O."/>
            <person name="Guillou S."/>
            <person name="Cros-Aarteil S."/>
            <person name="Calhoun S."/>
            <person name="Haridas S."/>
            <person name="Kuo A."/>
            <person name="Mondo S."/>
            <person name="Pangilinan J."/>
            <person name="Riley R."/>
            <person name="LaButti K."/>
            <person name="Andreopoulos B."/>
            <person name="Lipzen A."/>
            <person name="Chen C."/>
            <person name="Yan M."/>
            <person name="Daum C."/>
            <person name="Ng V."/>
            <person name="Clum A."/>
            <person name="Steindorff A."/>
            <person name="Ohm R.A."/>
            <person name="Martin F."/>
            <person name="Silar P."/>
            <person name="Natvig D.O."/>
            <person name="Lalanne C."/>
            <person name="Gautier V."/>
            <person name="Ament-Velasquez S.L."/>
            <person name="Kruys A."/>
            <person name="Hutchinson M.I."/>
            <person name="Powell A.J."/>
            <person name="Barry K."/>
            <person name="Miller A.N."/>
            <person name="Grigoriev I.V."/>
            <person name="Debuchy R."/>
            <person name="Gladieux P."/>
            <person name="Hiltunen Thoren M."/>
            <person name="Johannesson H."/>
        </authorList>
    </citation>
    <scope>NUCLEOTIDE SEQUENCE</scope>
    <source>
        <strain evidence="7">CBS 538.74</strain>
    </source>
</reference>
<protein>
    <submittedName>
        <fullName evidence="7">Acyl-CoA dehydrogenase/oxidase</fullName>
    </submittedName>
</protein>
<dbReference type="GO" id="GO:0050660">
    <property type="term" value="F:flavin adenine dinucleotide binding"/>
    <property type="evidence" value="ECO:0007669"/>
    <property type="project" value="InterPro"/>
</dbReference>
<evidence type="ECO:0000256" key="3">
    <source>
        <dbReference type="ARBA" id="ARBA00022630"/>
    </source>
</evidence>
<evidence type="ECO:0000259" key="6">
    <source>
        <dbReference type="Pfam" id="PF02771"/>
    </source>
</evidence>
<dbReference type="Gene3D" id="1.10.540.10">
    <property type="entry name" value="Acyl-CoA dehydrogenase/oxidase, N-terminal domain"/>
    <property type="match status" value="1"/>
</dbReference>
<keyword evidence="3" id="KW-0285">Flavoprotein</keyword>
<dbReference type="InterPro" id="IPR046373">
    <property type="entry name" value="Acyl-CoA_Oxase/DH_mid-dom_sf"/>
</dbReference>
<evidence type="ECO:0000256" key="4">
    <source>
        <dbReference type="ARBA" id="ARBA00022827"/>
    </source>
</evidence>
<dbReference type="AlphaFoldDB" id="A0AAN6ZTQ5"/>
<reference evidence="7" key="2">
    <citation type="submission" date="2023-05" db="EMBL/GenBank/DDBJ databases">
        <authorList>
            <consortium name="Lawrence Berkeley National Laboratory"/>
            <person name="Steindorff A."/>
            <person name="Hensen N."/>
            <person name="Bonometti L."/>
            <person name="Westerberg I."/>
            <person name="Brannstrom I.O."/>
            <person name="Guillou S."/>
            <person name="Cros-Aarteil S."/>
            <person name="Calhoun S."/>
            <person name="Haridas S."/>
            <person name="Kuo A."/>
            <person name="Mondo S."/>
            <person name="Pangilinan J."/>
            <person name="Riley R."/>
            <person name="Labutti K."/>
            <person name="Andreopoulos B."/>
            <person name="Lipzen A."/>
            <person name="Chen C."/>
            <person name="Yanf M."/>
            <person name="Daum C."/>
            <person name="Ng V."/>
            <person name="Clum A."/>
            <person name="Ohm R."/>
            <person name="Martin F."/>
            <person name="Silar P."/>
            <person name="Natvig D."/>
            <person name="Lalanne C."/>
            <person name="Gautier V."/>
            <person name="Ament-Velasquez S.L."/>
            <person name="Kruys A."/>
            <person name="Hutchinson M.I."/>
            <person name="Powell A.J."/>
            <person name="Barry K."/>
            <person name="Miller A.N."/>
            <person name="Grigoriev I.V."/>
            <person name="Debuchy R."/>
            <person name="Gladieux P."/>
            <person name="Thoren M.H."/>
            <person name="Johannesson H."/>
        </authorList>
    </citation>
    <scope>NUCLEOTIDE SEQUENCE</scope>
    <source>
        <strain evidence="7">CBS 538.74</strain>
    </source>
</reference>
<dbReference type="PANTHER" id="PTHR43884:SF12">
    <property type="entry name" value="ISOVALERYL-COA DEHYDROGENASE, MITOCHONDRIAL-RELATED"/>
    <property type="match status" value="1"/>
</dbReference>
<dbReference type="Gene3D" id="2.40.110.10">
    <property type="entry name" value="Butyryl-CoA Dehydrogenase, subunit A, domain 2"/>
    <property type="match status" value="1"/>
</dbReference>
<dbReference type="GO" id="GO:0033539">
    <property type="term" value="P:fatty acid beta-oxidation using acyl-CoA dehydrogenase"/>
    <property type="evidence" value="ECO:0007669"/>
    <property type="project" value="TreeGrafter"/>
</dbReference>
<dbReference type="SUPFAM" id="SSF56645">
    <property type="entry name" value="Acyl-CoA dehydrogenase NM domain-like"/>
    <property type="match status" value="1"/>
</dbReference>
<dbReference type="InterPro" id="IPR036250">
    <property type="entry name" value="AcylCo_DH-like_C"/>
</dbReference>
<dbReference type="Pfam" id="PF02771">
    <property type="entry name" value="Acyl-CoA_dh_N"/>
    <property type="match status" value="1"/>
</dbReference>
<dbReference type="InterPro" id="IPR013786">
    <property type="entry name" value="AcylCoA_DH/ox_N"/>
</dbReference>
<keyword evidence="4" id="KW-0274">FAD</keyword>
<dbReference type="Gene3D" id="1.20.140.10">
    <property type="entry name" value="Butyryl-CoA Dehydrogenase, subunit A, domain 3"/>
    <property type="match status" value="1"/>
</dbReference>
<dbReference type="GO" id="GO:0046359">
    <property type="term" value="P:butyrate catabolic process"/>
    <property type="evidence" value="ECO:0007669"/>
    <property type="project" value="TreeGrafter"/>
</dbReference>
<proteinExistence type="inferred from homology"/>
<dbReference type="InterPro" id="IPR009100">
    <property type="entry name" value="AcylCoA_DH/oxidase_NM_dom_sf"/>
</dbReference>
<evidence type="ECO:0000256" key="2">
    <source>
        <dbReference type="ARBA" id="ARBA00009347"/>
    </source>
</evidence>
<feature type="domain" description="Acyl-CoA dehydrogenase/oxidase C-terminal" evidence="5">
    <location>
        <begin position="262"/>
        <end position="413"/>
    </location>
</feature>
<keyword evidence="8" id="KW-1185">Reference proteome</keyword>
<feature type="domain" description="Acyl-CoA dehydrogenase/oxidase N-terminal" evidence="6">
    <location>
        <begin position="9"/>
        <end position="123"/>
    </location>
</feature>
<dbReference type="SUPFAM" id="SSF47203">
    <property type="entry name" value="Acyl-CoA dehydrogenase C-terminal domain-like"/>
    <property type="match status" value="1"/>
</dbReference>
<comment type="caution">
    <text evidence="7">The sequence shown here is derived from an EMBL/GenBank/DDBJ whole genome shotgun (WGS) entry which is preliminary data.</text>
</comment>
<evidence type="ECO:0000256" key="1">
    <source>
        <dbReference type="ARBA" id="ARBA00001974"/>
    </source>
</evidence>